<dbReference type="OrthoDB" id="10255174at2759"/>
<dbReference type="Proteomes" id="UP000027222">
    <property type="component" value="Unassembled WGS sequence"/>
</dbReference>
<dbReference type="InterPro" id="IPR011600">
    <property type="entry name" value="Pept_C14_caspase"/>
</dbReference>
<dbReference type="InterPro" id="IPR029030">
    <property type="entry name" value="Caspase-like_dom_sf"/>
</dbReference>
<feature type="domain" description="Peptidase C14 caspase" evidence="3">
    <location>
        <begin position="10"/>
        <end position="237"/>
    </location>
</feature>
<evidence type="ECO:0000259" key="3">
    <source>
        <dbReference type="Pfam" id="PF00656"/>
    </source>
</evidence>
<keyword evidence="2" id="KW-0645">Protease</keyword>
<accession>A0A067T395</accession>
<dbReference type="Gene3D" id="3.40.50.1460">
    <property type="match status" value="1"/>
</dbReference>
<evidence type="ECO:0000256" key="2">
    <source>
        <dbReference type="ARBA" id="ARBA00022807"/>
    </source>
</evidence>
<dbReference type="SUPFAM" id="SSF52129">
    <property type="entry name" value="Caspase-like"/>
    <property type="match status" value="1"/>
</dbReference>
<organism evidence="4 5">
    <name type="scientific">Galerina marginata (strain CBS 339.88)</name>
    <dbReference type="NCBI Taxonomy" id="685588"/>
    <lineage>
        <taxon>Eukaryota</taxon>
        <taxon>Fungi</taxon>
        <taxon>Dikarya</taxon>
        <taxon>Basidiomycota</taxon>
        <taxon>Agaricomycotina</taxon>
        <taxon>Agaricomycetes</taxon>
        <taxon>Agaricomycetidae</taxon>
        <taxon>Agaricales</taxon>
        <taxon>Agaricineae</taxon>
        <taxon>Strophariaceae</taxon>
        <taxon>Galerina</taxon>
    </lineage>
</organism>
<keyword evidence="1" id="KW-0053">Apoptosis</keyword>
<dbReference type="GO" id="GO:0006508">
    <property type="term" value="P:proteolysis"/>
    <property type="evidence" value="ECO:0007669"/>
    <property type="project" value="InterPro"/>
</dbReference>
<keyword evidence="2" id="KW-0378">Hydrolase</keyword>
<gene>
    <name evidence="4" type="ORF">GALMADRAFT_269297</name>
</gene>
<protein>
    <recommendedName>
        <fullName evidence="3">Peptidase C14 caspase domain-containing protein</fullName>
    </recommendedName>
</protein>
<evidence type="ECO:0000313" key="4">
    <source>
        <dbReference type="EMBL" id="KDR74399.1"/>
    </source>
</evidence>
<dbReference type="GO" id="GO:0006915">
    <property type="term" value="P:apoptotic process"/>
    <property type="evidence" value="ECO:0007669"/>
    <property type="project" value="UniProtKB-KW"/>
</dbReference>
<keyword evidence="2" id="KW-0788">Thiol protease</keyword>
<evidence type="ECO:0000313" key="5">
    <source>
        <dbReference type="Proteomes" id="UP000027222"/>
    </source>
</evidence>
<dbReference type="GO" id="GO:0004197">
    <property type="term" value="F:cysteine-type endopeptidase activity"/>
    <property type="evidence" value="ECO:0007669"/>
    <property type="project" value="InterPro"/>
</dbReference>
<dbReference type="AlphaFoldDB" id="A0A067T395"/>
<name>A0A067T395_GALM3</name>
<proteinExistence type="predicted"/>
<reference evidence="5" key="1">
    <citation type="journal article" date="2014" name="Proc. Natl. Acad. Sci. U.S.A.">
        <title>Extensive sampling of basidiomycete genomes demonstrates inadequacy of the white-rot/brown-rot paradigm for wood decay fungi.</title>
        <authorList>
            <person name="Riley R."/>
            <person name="Salamov A.A."/>
            <person name="Brown D.W."/>
            <person name="Nagy L.G."/>
            <person name="Floudas D."/>
            <person name="Held B.W."/>
            <person name="Levasseur A."/>
            <person name="Lombard V."/>
            <person name="Morin E."/>
            <person name="Otillar R."/>
            <person name="Lindquist E.A."/>
            <person name="Sun H."/>
            <person name="LaButti K.M."/>
            <person name="Schmutz J."/>
            <person name="Jabbour D."/>
            <person name="Luo H."/>
            <person name="Baker S.E."/>
            <person name="Pisabarro A.G."/>
            <person name="Walton J.D."/>
            <person name="Blanchette R.A."/>
            <person name="Henrissat B."/>
            <person name="Martin F."/>
            <person name="Cullen D."/>
            <person name="Hibbett D.S."/>
            <person name="Grigoriev I.V."/>
        </authorList>
    </citation>
    <scope>NUCLEOTIDE SEQUENCE [LARGE SCALE GENOMIC DNA]</scope>
    <source>
        <strain evidence="5">CBS 339.88</strain>
    </source>
</reference>
<dbReference type="EMBL" id="KL142383">
    <property type="protein sequence ID" value="KDR74399.1"/>
    <property type="molecule type" value="Genomic_DNA"/>
</dbReference>
<sequence length="659" mass="72887">MDSVPTRRLFAIVIGIDKYGLDDISSLSGAVADARAVATYLQDRLGVHKDHIKLLLNESATRNVIIQELQRLAIDPRIQRGDPIVIFYAGHGSEASPPPEWEAGGLKATIQLTLPYDVYCKSGSEIVMPIPDRTLGALIDAIAVEKANNIVIIMDSCHSASGTRSSVPDLVRSVPPPSDFRLPGSLDQDIRFSVSTTSGLQSHVLISACGADGKAREREGRGVFTVAMLEFLEEKDKWLHKVRYCDIVMDLDLEGQYPHCEGFNRDSYIFTTTSPPLNQYFFPAYGPKNEYIITGGAAHGLSVGDEFTVYDQSPEATASLIPSTCGLEPRVTARRAHSLIIQQIGSFVSIMRLPDEEQSFPTGHHSVARRVKEAKRQSLRIYGHPGGKLSKVPSLLEECNQDFSNSSILCLAGFLKASRQFFSELDRTADFPGITRHIQVEISELQKSQSRFPSSPTRELLPWNAVSDENNSFTLRQGSSYGLKLTNNSPYDLYPTVQYFISDNEFKFDTLYRPGCSRSRLDVPLKKGGGSLTIGYGSGGWPPLFIPFSDKEGCGNLKVSLFSRPLDPFYDVDSVSKKPHQYLKSPWATFLKRVIHSASGTPSPIPDSQQPIKDFILSKPTELSPKLSRTIASKVHNKSVPFIDYTPGSLFKERFGRLT</sequence>
<keyword evidence="5" id="KW-1185">Reference proteome</keyword>
<dbReference type="HOGENOM" id="CLU_011935_1_0_1"/>
<evidence type="ECO:0000256" key="1">
    <source>
        <dbReference type="ARBA" id="ARBA00022703"/>
    </source>
</evidence>
<dbReference type="Pfam" id="PF00656">
    <property type="entry name" value="Peptidase_C14"/>
    <property type="match status" value="1"/>
</dbReference>